<evidence type="ECO:0008006" key="3">
    <source>
        <dbReference type="Google" id="ProtNLM"/>
    </source>
</evidence>
<dbReference type="Gene3D" id="3.80.10.10">
    <property type="entry name" value="Ribonuclease Inhibitor"/>
    <property type="match status" value="1"/>
</dbReference>
<protein>
    <recommendedName>
        <fullName evidence="3">F-box domain-containing protein</fullName>
    </recommendedName>
</protein>
<reference evidence="1 2" key="1">
    <citation type="submission" date="2020-01" db="EMBL/GenBank/DDBJ databases">
        <authorList>
            <person name="Gupta K D."/>
        </authorList>
    </citation>
    <scope>NUCLEOTIDE SEQUENCE [LARGE SCALE GENOMIC DNA]</scope>
</reference>
<dbReference type="AlphaFoldDB" id="A0A8S0XWS3"/>
<dbReference type="EMBL" id="CACVBS010000058">
    <property type="protein sequence ID" value="CAA7267191.1"/>
    <property type="molecule type" value="Genomic_DNA"/>
</dbReference>
<name>A0A8S0XWS3_CYCAE</name>
<evidence type="ECO:0000313" key="2">
    <source>
        <dbReference type="Proteomes" id="UP000467700"/>
    </source>
</evidence>
<dbReference type="OrthoDB" id="3365698at2759"/>
<proteinExistence type="predicted"/>
<comment type="caution">
    <text evidence="1">The sequence shown here is derived from an EMBL/GenBank/DDBJ whole genome shotgun (WGS) entry which is preliminary data.</text>
</comment>
<organism evidence="1 2">
    <name type="scientific">Cyclocybe aegerita</name>
    <name type="common">Black poplar mushroom</name>
    <name type="synonym">Agrocybe aegerita</name>
    <dbReference type="NCBI Taxonomy" id="1973307"/>
    <lineage>
        <taxon>Eukaryota</taxon>
        <taxon>Fungi</taxon>
        <taxon>Dikarya</taxon>
        <taxon>Basidiomycota</taxon>
        <taxon>Agaricomycotina</taxon>
        <taxon>Agaricomycetes</taxon>
        <taxon>Agaricomycetidae</taxon>
        <taxon>Agaricales</taxon>
        <taxon>Agaricineae</taxon>
        <taxon>Bolbitiaceae</taxon>
        <taxon>Cyclocybe</taxon>
    </lineage>
</organism>
<dbReference type="Proteomes" id="UP000467700">
    <property type="component" value="Unassembled WGS sequence"/>
</dbReference>
<accession>A0A8S0XWS3</accession>
<dbReference type="SUPFAM" id="SSF52047">
    <property type="entry name" value="RNI-like"/>
    <property type="match status" value="1"/>
</dbReference>
<dbReference type="InterPro" id="IPR032675">
    <property type="entry name" value="LRR_dom_sf"/>
</dbReference>
<evidence type="ECO:0000313" key="1">
    <source>
        <dbReference type="EMBL" id="CAA7267191.1"/>
    </source>
</evidence>
<gene>
    <name evidence="1" type="ORF">AAE3_LOCUS9535</name>
</gene>
<keyword evidence="2" id="KW-1185">Reference proteome</keyword>
<sequence length="562" mass="63628">MVPHCHKCNIPFLDIPPSPKSSPIHPLLIANDPAEAYDEAIARQVIASCKHVVAHIDGLISQLNNLLDLIKSRREEYTHHIQLHENVLSKFARHVPADILSEIFLHAVNRPSIGSKQLPEEPWVVSQVSRRWRLVALSTPTIWSAFPAFRESLDKDKRYYSRLQTALGRSGAVPLNVSFYLFGIPEREVWKMADLFTPHSHRFNDLCISSNLHALQLFSSRMTGHLHALKSLALYFSHTQEPYRPPVSLPITSFLEVPSLRELTLGIWTRPQTTAQSWIALPWHQLRRLTLSCAALLPSSIISILRQTVALERCVLQYWHCDYTLSMEIPHFNSLSLIELHIGSEMRGVVEPFLCSLTFPSLRKLSISAHDVVDLQCLADFISRSSCSLTFLDLAWEGFSGDLKTLLSLVPCLTDLRIPGKEFLRIPSADRPSLPELRHVCIVLDHDAYAFPPSDSSTNPFTDTMLDLSSLETVTLSLPESFESEGDCQELLFRRLDGWSQPVYDSVLRRDQELQTLVNRSLTEAEASSLQEILSALEGIHGRYIHVSFFRYRQPRAAPIGS</sequence>